<dbReference type="Proteomes" id="UP001419268">
    <property type="component" value="Unassembled WGS sequence"/>
</dbReference>
<evidence type="ECO:0000313" key="3">
    <source>
        <dbReference type="Proteomes" id="UP001419268"/>
    </source>
</evidence>
<keyword evidence="3" id="KW-1185">Reference proteome</keyword>
<comment type="caution">
    <text evidence="2">The sequence shown here is derived from an EMBL/GenBank/DDBJ whole genome shotgun (WGS) entry which is preliminary data.</text>
</comment>
<name>A0AAP0JVP0_9MAGN</name>
<dbReference type="AlphaFoldDB" id="A0AAP0JVP0"/>
<gene>
    <name evidence="2" type="ORF">Scep_010236</name>
</gene>
<protein>
    <recommendedName>
        <fullName evidence="4">DUF4283 domain-containing protein</fullName>
    </recommendedName>
</protein>
<evidence type="ECO:0008006" key="4">
    <source>
        <dbReference type="Google" id="ProtNLM"/>
    </source>
</evidence>
<evidence type="ECO:0000313" key="2">
    <source>
        <dbReference type="EMBL" id="KAK9140555.1"/>
    </source>
</evidence>
<sequence length="225" mass="25247">MDVFHVTAESKGINLRACQLSIIGKVATSRKVHKEGLMTTLLKAWPFKEKGPWLFDDHIFLTQQWTPELRLSNLCMSKCKIWVQVYGLPFDCRYLELVKKIGSNLGTVLAAEPLTYRKNLCDQPWTEGQVFQYSNELLAYPPRRRGDGSSGYPPRDQTNTRGSSQGDIGTQDNPRSKAEVSSPTKNPMTRGKFALMITEMTDENCMRGGSVGSHATLMLEGEGRL</sequence>
<reference evidence="2 3" key="1">
    <citation type="submission" date="2024-01" db="EMBL/GenBank/DDBJ databases">
        <title>Genome assemblies of Stephania.</title>
        <authorList>
            <person name="Yang L."/>
        </authorList>
    </citation>
    <scope>NUCLEOTIDE SEQUENCE [LARGE SCALE GENOMIC DNA]</scope>
    <source>
        <strain evidence="2">JXDWG</strain>
        <tissue evidence="2">Leaf</tissue>
    </source>
</reference>
<dbReference type="PANTHER" id="PTHR31286">
    <property type="entry name" value="GLYCINE-RICH CELL WALL STRUCTURAL PROTEIN 1.8-LIKE"/>
    <property type="match status" value="1"/>
</dbReference>
<dbReference type="PANTHER" id="PTHR31286:SF99">
    <property type="entry name" value="DUF4283 DOMAIN-CONTAINING PROTEIN"/>
    <property type="match status" value="1"/>
</dbReference>
<proteinExistence type="predicted"/>
<dbReference type="InterPro" id="IPR040256">
    <property type="entry name" value="At4g02000-like"/>
</dbReference>
<evidence type="ECO:0000256" key="1">
    <source>
        <dbReference type="SAM" id="MobiDB-lite"/>
    </source>
</evidence>
<organism evidence="2 3">
    <name type="scientific">Stephania cephalantha</name>
    <dbReference type="NCBI Taxonomy" id="152367"/>
    <lineage>
        <taxon>Eukaryota</taxon>
        <taxon>Viridiplantae</taxon>
        <taxon>Streptophyta</taxon>
        <taxon>Embryophyta</taxon>
        <taxon>Tracheophyta</taxon>
        <taxon>Spermatophyta</taxon>
        <taxon>Magnoliopsida</taxon>
        <taxon>Ranunculales</taxon>
        <taxon>Menispermaceae</taxon>
        <taxon>Menispermoideae</taxon>
        <taxon>Cissampelideae</taxon>
        <taxon>Stephania</taxon>
    </lineage>
</organism>
<dbReference type="EMBL" id="JBBNAG010000004">
    <property type="protein sequence ID" value="KAK9140555.1"/>
    <property type="molecule type" value="Genomic_DNA"/>
</dbReference>
<accession>A0AAP0JVP0</accession>
<feature type="region of interest" description="Disordered" evidence="1">
    <location>
        <begin position="141"/>
        <end position="191"/>
    </location>
</feature>
<feature type="compositionally biased region" description="Polar residues" evidence="1">
    <location>
        <begin position="156"/>
        <end position="187"/>
    </location>
</feature>